<reference evidence="6" key="1">
    <citation type="journal article" date="2019" name="Int. J. Syst. Evol. Microbiol.">
        <title>The Global Catalogue of Microorganisms (GCM) 10K type strain sequencing project: providing services to taxonomists for standard genome sequencing and annotation.</title>
        <authorList>
            <consortium name="The Broad Institute Genomics Platform"/>
            <consortium name="The Broad Institute Genome Sequencing Center for Infectious Disease"/>
            <person name="Wu L."/>
            <person name="Ma J."/>
        </authorList>
    </citation>
    <scope>NUCLEOTIDE SEQUENCE [LARGE SCALE GENOMIC DNA]</scope>
    <source>
        <strain evidence="6">CCUG 66188</strain>
    </source>
</reference>
<gene>
    <name evidence="5" type="ORF">ACFQFQ_16345</name>
</gene>
<protein>
    <recommendedName>
        <fullName evidence="4">Aldehyde oxidase/xanthine dehydrogenase a/b hammerhead domain-containing protein</fullName>
    </recommendedName>
</protein>
<dbReference type="Proteomes" id="UP001596353">
    <property type="component" value="Unassembled WGS sequence"/>
</dbReference>
<dbReference type="InterPro" id="IPR000674">
    <property type="entry name" value="Ald_Oxase/Xan_DH_a/b"/>
</dbReference>
<feature type="domain" description="Aldehyde oxidase/xanthine dehydrogenase a/b hammerhead" evidence="4">
    <location>
        <begin position="24"/>
        <end position="128"/>
    </location>
</feature>
<organism evidence="5 6">
    <name type="scientific">Sulfitobacter porphyrae</name>
    <dbReference type="NCBI Taxonomy" id="1246864"/>
    <lineage>
        <taxon>Bacteria</taxon>
        <taxon>Pseudomonadati</taxon>
        <taxon>Pseudomonadota</taxon>
        <taxon>Alphaproteobacteria</taxon>
        <taxon>Rhodobacterales</taxon>
        <taxon>Roseobacteraceae</taxon>
        <taxon>Sulfitobacter</taxon>
    </lineage>
</organism>
<evidence type="ECO:0000259" key="4">
    <source>
        <dbReference type="SMART" id="SM01008"/>
    </source>
</evidence>
<name>A0ABW2B4P7_9RHOB</name>
<dbReference type="Pfam" id="PF01315">
    <property type="entry name" value="Ald_Xan_dh_C"/>
    <property type="match status" value="1"/>
</dbReference>
<proteinExistence type="predicted"/>
<dbReference type="Gene3D" id="3.30.365.10">
    <property type="entry name" value="Aldehyde oxidase/xanthine dehydrogenase, molybdopterin binding domain"/>
    <property type="match status" value="2"/>
</dbReference>
<dbReference type="PANTHER" id="PTHR11908">
    <property type="entry name" value="XANTHINE DEHYDROGENASE"/>
    <property type="match status" value="1"/>
</dbReference>
<dbReference type="EMBL" id="JBHSWG010000001">
    <property type="protein sequence ID" value="MFC6760705.1"/>
    <property type="molecule type" value="Genomic_DNA"/>
</dbReference>
<dbReference type="SMART" id="SM01008">
    <property type="entry name" value="Ald_Xan_dh_C"/>
    <property type="match status" value="1"/>
</dbReference>
<evidence type="ECO:0000256" key="3">
    <source>
        <dbReference type="SAM" id="MobiDB-lite"/>
    </source>
</evidence>
<keyword evidence="6" id="KW-1185">Reference proteome</keyword>
<evidence type="ECO:0000256" key="2">
    <source>
        <dbReference type="ARBA" id="ARBA00023002"/>
    </source>
</evidence>
<comment type="caution">
    <text evidence="5">The sequence shown here is derived from an EMBL/GenBank/DDBJ whole genome shotgun (WGS) entry which is preliminary data.</text>
</comment>
<dbReference type="InterPro" id="IPR036856">
    <property type="entry name" value="Ald_Oxase/Xan_DH_a/b_sf"/>
</dbReference>
<dbReference type="SUPFAM" id="SSF54665">
    <property type="entry name" value="CO dehydrogenase molybdoprotein N-domain-like"/>
    <property type="match status" value="1"/>
</dbReference>
<keyword evidence="2" id="KW-0560">Oxidoreductase</keyword>
<feature type="compositionally biased region" description="Polar residues" evidence="3">
    <location>
        <begin position="195"/>
        <end position="205"/>
    </location>
</feature>
<dbReference type="Gene3D" id="3.90.1170.50">
    <property type="entry name" value="Aldehyde oxidase/xanthine dehydrogenase, a/b hammerhead"/>
    <property type="match status" value="1"/>
</dbReference>
<keyword evidence="1" id="KW-0500">Molybdenum</keyword>
<sequence>MKNAHDPSLAVMDLPRRDARDKLRGRTRYTVDQAGPEVLHAVLLRATVASARITRLDVTPALTMAGVNAIATHRDAPGLHGIGIADHPIFACDIVRYHGEPLAVIAAETLALARRAAKAVIVEYEAMPPVLTLQAALAPDAPSSIPAGKATRCSTPARHGAAISPGKHASTAATPTQPLPAMTSPLSKAPMMSGGRTTCRLSRAR</sequence>
<dbReference type="PANTHER" id="PTHR11908:SF132">
    <property type="entry name" value="ALDEHYDE OXIDASE 1-RELATED"/>
    <property type="match status" value="1"/>
</dbReference>
<dbReference type="InterPro" id="IPR016208">
    <property type="entry name" value="Ald_Oxase/xanthine_DH-like"/>
</dbReference>
<evidence type="ECO:0000313" key="5">
    <source>
        <dbReference type="EMBL" id="MFC6760705.1"/>
    </source>
</evidence>
<accession>A0ABW2B4P7</accession>
<feature type="region of interest" description="Disordered" evidence="3">
    <location>
        <begin position="147"/>
        <end position="205"/>
    </location>
</feature>
<evidence type="ECO:0000256" key="1">
    <source>
        <dbReference type="ARBA" id="ARBA00022505"/>
    </source>
</evidence>
<evidence type="ECO:0000313" key="6">
    <source>
        <dbReference type="Proteomes" id="UP001596353"/>
    </source>
</evidence>